<sequence>MKDKLTKLYPTATREQLLKAFQNRNYAAIGNQAIRMGLKRLHPNAAKAAEKVLAPPKAEKALRDKLSDFISRARTDKEILSKFGNEGLAELPQLAKKPPEGFRLKEGRNNFQEKTTYLERVLGDSTVKVKKRVFHLQHSENDPDYIAVTFPPDLDFSEDPTESALRIFPIDSSFWGDYLCDREAVLKFFQYLETKPYAFAFLLGDIIGGTNYTKDTAVEIREDFQKHLAPIAHKILWAQSGPLEAKMSRVDGVDPLHSVCQELGIYHTDRPVNMDVYWKVPNKPIEWTCLHGMSNARKDGAKINAAIDICVTNNFPHFTVLGKLKEGIVNNLTARRLDPVELAVKEHSAITIICSGFQKYEGSLAEKKGYPPPATGTVVGIIGNDNSHKASS</sequence>
<comment type="caution">
    <text evidence="1">The sequence shown here is derived from an EMBL/GenBank/DDBJ whole genome shotgun (WGS) entry which is preliminary data.</text>
</comment>
<proteinExistence type="predicted"/>
<protein>
    <submittedName>
        <fullName evidence="1">Uncharacterized protein</fullName>
    </submittedName>
</protein>
<reference evidence="1 2" key="1">
    <citation type="journal article" date="2016" name="Nat. Commun.">
        <title>Thousands of microbial genomes shed light on interconnected biogeochemical processes in an aquifer system.</title>
        <authorList>
            <person name="Anantharaman K."/>
            <person name="Brown C.T."/>
            <person name="Hug L.A."/>
            <person name="Sharon I."/>
            <person name="Castelle C.J."/>
            <person name="Probst A.J."/>
            <person name="Thomas B.C."/>
            <person name="Singh A."/>
            <person name="Wilkins M.J."/>
            <person name="Karaoz U."/>
            <person name="Brodie E.L."/>
            <person name="Williams K.H."/>
            <person name="Hubbard S.S."/>
            <person name="Banfield J.F."/>
        </authorList>
    </citation>
    <scope>NUCLEOTIDE SEQUENCE [LARGE SCALE GENOMIC DNA]</scope>
</reference>
<name>A0A1F7U3Q0_9BACT</name>
<dbReference type="EMBL" id="MGEA01000078">
    <property type="protein sequence ID" value="OGL72900.1"/>
    <property type="molecule type" value="Genomic_DNA"/>
</dbReference>
<organism evidence="1 2">
    <name type="scientific">Candidatus Uhrbacteria bacterium RIFCSPHIGHO2_02_FULL_60_10</name>
    <dbReference type="NCBI Taxonomy" id="1802392"/>
    <lineage>
        <taxon>Bacteria</taxon>
        <taxon>Candidatus Uhriibacteriota</taxon>
    </lineage>
</organism>
<dbReference type="Proteomes" id="UP000177088">
    <property type="component" value="Unassembled WGS sequence"/>
</dbReference>
<gene>
    <name evidence="1" type="ORF">A3C96_03485</name>
</gene>
<accession>A0A1F7U3Q0</accession>
<dbReference type="AlphaFoldDB" id="A0A1F7U3Q0"/>
<evidence type="ECO:0000313" key="1">
    <source>
        <dbReference type="EMBL" id="OGL72900.1"/>
    </source>
</evidence>
<evidence type="ECO:0000313" key="2">
    <source>
        <dbReference type="Proteomes" id="UP000177088"/>
    </source>
</evidence>